<gene>
    <name evidence="1" type="ORF">GCM10011518_19450</name>
</gene>
<comment type="caution">
    <text evidence="1">The sequence shown here is derived from an EMBL/GenBank/DDBJ whole genome shotgun (WGS) entry which is preliminary data.</text>
</comment>
<dbReference type="InterPro" id="IPR018247">
    <property type="entry name" value="EF_Hand_1_Ca_BS"/>
</dbReference>
<dbReference type="RefSeq" id="WP_163394144.1">
    <property type="nucleotide sequence ID" value="NZ_BMKP01000004.1"/>
</dbReference>
<evidence type="ECO:0008006" key="3">
    <source>
        <dbReference type="Google" id="ProtNLM"/>
    </source>
</evidence>
<sequence>MTKYQKLHRIIATFFLLIFFPTLLPNNLFAYNNGPNSFEAASFEPVDAADMVNLVTGDMSYVLPLLNIPSPEGGYPLALSYHAGIAMDQEASWVGLGWSLNPGAINRNINGYADDIDQGDDYSIMYDQGGELNYYNVGIGADMNGIKVGVGAYWGSNKTFGGSVTLGYGPASITAENGSLGTNIGIMAGYSSGSQSYSMSNSSTGAALESIMPNPTSRNNGTGLSSASTSFGEHGYDIQFSNKNYSIGYFGFYASYGHTKIKYSLFKEKLSSYNGVLYSNVNPDWKNPINYDTNKLVMYDEGVTNIENVLNSAKNYLCDNVLLPNYDNYKVQAQGLSGNISPTFTDEAQLRHEDIISDLFNVYRTDNGVESGYYDYNISYGSPYNILDTDLKLNNKIFFDFEDTNSSFLRIDRTNISTVQQSDWLQTVLAAKTNKSNNFNEITSNDNIPLKNNHRKRAGKHIEAFTNEQIRSGNAKLMNGFIEALNLSRNQLDVYKPESIGGYQITDVDGKTYHYSLPVINYEIWYKNFSNKDNEDSKFLERQLNTPYATDWLLTAVTGPDYVDKNDNGKVDKEDYGYWVEFDYGKWSDGYIWNSSSGKNNIVKGSGTEADNYEYYKGRKQIYYLDAVRTRTHTAYFIKSIRQDATADYLTKFNTYSTNGTSTFNSTTNPKTVSSAYISFDLNNNLKYKNIPPFPVNNSNWKFYMNGYQRIHTYLHFPTHYSLKLDKIVLVKNNSLILEKNKGSQTLTANGYLYRNRSFEVTKAVNQKLDYSNHEDKNEFKGVYYTNTDLSLKEIAIHQSKNILDISDLYGIDVDSKAEKIINLQHNYSLIPNSFHSERSNKGKLTLNSVQFLGHKGVSYLPKYQFKYNNSSSPYSLNDQDAWGYNKNAAYSWSLSEIITPMGSKMTINYESDDYGTIATSASNYGKGGGIRVKQINTFENENLVSRSNYYYNKIGSDKDVSNVNYKSSGVISYVPSDNLKLPYISELPPPIVMYSNVSVEQTAGNNELFSRTEYNFETLPEYTNEANSIYNLGKYFVVEKIQNETLNLTLALNFTKYNIKNRLSQLGRLLSIKNYNSKNQLQYCLKNDYATPADKQDELGTKQESFISKSYIKEPDPATAIYNPNVAYVSYRSYLVNYANVNSISKIWYPSKLIKSTITHGGYTNSTTYDKFDFLTGNVTESTTTTSDGKSYKTKIVPAYTYLKYQKMGSKTDNIDNKNMLSQTAANYSYIFDKNDPAKPWKETGVGITTWSNVWAYEDIAGTNIPATAANEKIWRKHKTFVWNGTRNAHGIFTGYDAVNGSGDDNFIWDLPTSAGMNVIQPSQWKQMSEVTRYNHYSMPLEMKGINNNFASTKMGDNNTKVIVTGNAGYNEMFYTGGEYSVLNASTSWLEPGISYSSTAYRSENYPHTGKNSIAVNSSSQFGVSMKSGQHRAGKYKVSVWLSIWNSSMARLKINDSILPFTESYDAGSWVLKIAYVEVPAEDCSIYITSSGATLYYDDLMIRPVSSSITGYVYNEWDELTAVIGNNGLGTKFEYDAAGRLTKTYKEVISKPSPDGLSGGFRLIKENKINNKYLQQAN</sequence>
<dbReference type="EMBL" id="BMKP01000004">
    <property type="protein sequence ID" value="GGF10347.1"/>
    <property type="molecule type" value="Genomic_DNA"/>
</dbReference>
<protein>
    <recommendedName>
        <fullName evidence="3">YD repeat-containing protein</fullName>
    </recommendedName>
</protein>
<organism evidence="1 2">
    <name type="scientific">Flavobacterium limi</name>
    <dbReference type="NCBI Taxonomy" id="2045105"/>
    <lineage>
        <taxon>Bacteria</taxon>
        <taxon>Pseudomonadati</taxon>
        <taxon>Bacteroidota</taxon>
        <taxon>Flavobacteriia</taxon>
        <taxon>Flavobacteriales</taxon>
        <taxon>Flavobacteriaceae</taxon>
        <taxon>Flavobacterium</taxon>
    </lineage>
</organism>
<evidence type="ECO:0000313" key="1">
    <source>
        <dbReference type="EMBL" id="GGF10347.1"/>
    </source>
</evidence>
<accession>A0ABQ1U3Y9</accession>
<evidence type="ECO:0000313" key="2">
    <source>
        <dbReference type="Proteomes" id="UP000655016"/>
    </source>
</evidence>
<proteinExistence type="predicted"/>
<dbReference type="PROSITE" id="PS00018">
    <property type="entry name" value="EF_HAND_1"/>
    <property type="match status" value="1"/>
</dbReference>
<keyword evidence="2" id="KW-1185">Reference proteome</keyword>
<dbReference type="Proteomes" id="UP000655016">
    <property type="component" value="Unassembled WGS sequence"/>
</dbReference>
<dbReference type="InterPro" id="IPR031325">
    <property type="entry name" value="RHS_repeat"/>
</dbReference>
<reference evidence="2" key="1">
    <citation type="journal article" date="2019" name="Int. J. Syst. Evol. Microbiol.">
        <title>The Global Catalogue of Microorganisms (GCM) 10K type strain sequencing project: providing services to taxonomists for standard genome sequencing and annotation.</title>
        <authorList>
            <consortium name="The Broad Institute Genomics Platform"/>
            <consortium name="The Broad Institute Genome Sequencing Center for Infectious Disease"/>
            <person name="Wu L."/>
            <person name="Ma J."/>
        </authorList>
    </citation>
    <scope>NUCLEOTIDE SEQUENCE [LARGE SCALE GENOMIC DNA]</scope>
    <source>
        <strain evidence="2">CGMCC 1.16060</strain>
    </source>
</reference>
<dbReference type="Pfam" id="PF05593">
    <property type="entry name" value="RHS_repeat"/>
    <property type="match status" value="1"/>
</dbReference>
<name>A0ABQ1U3Y9_9FLAO</name>